<name>A0ABD2MP77_9CUCU</name>
<feature type="compositionally biased region" description="Polar residues" evidence="1">
    <location>
        <begin position="338"/>
        <end position="350"/>
    </location>
</feature>
<gene>
    <name evidence="2" type="ORF">HHI36_007230</name>
</gene>
<evidence type="ECO:0000256" key="1">
    <source>
        <dbReference type="SAM" id="MobiDB-lite"/>
    </source>
</evidence>
<dbReference type="AlphaFoldDB" id="A0ABD2MP77"/>
<proteinExistence type="predicted"/>
<protein>
    <submittedName>
        <fullName evidence="2">Uncharacterized protein</fullName>
    </submittedName>
</protein>
<feature type="region of interest" description="Disordered" evidence="1">
    <location>
        <begin position="338"/>
        <end position="385"/>
    </location>
</feature>
<dbReference type="EMBL" id="JABFTP020000021">
    <property type="protein sequence ID" value="KAL3268103.1"/>
    <property type="molecule type" value="Genomic_DNA"/>
</dbReference>
<organism evidence="2 3">
    <name type="scientific">Cryptolaemus montrouzieri</name>
    <dbReference type="NCBI Taxonomy" id="559131"/>
    <lineage>
        <taxon>Eukaryota</taxon>
        <taxon>Metazoa</taxon>
        <taxon>Ecdysozoa</taxon>
        <taxon>Arthropoda</taxon>
        <taxon>Hexapoda</taxon>
        <taxon>Insecta</taxon>
        <taxon>Pterygota</taxon>
        <taxon>Neoptera</taxon>
        <taxon>Endopterygota</taxon>
        <taxon>Coleoptera</taxon>
        <taxon>Polyphaga</taxon>
        <taxon>Cucujiformia</taxon>
        <taxon>Coccinelloidea</taxon>
        <taxon>Coccinellidae</taxon>
        <taxon>Scymninae</taxon>
        <taxon>Scymnini</taxon>
        <taxon>Cryptolaemus</taxon>
    </lineage>
</organism>
<feature type="compositionally biased region" description="Basic residues" evidence="1">
    <location>
        <begin position="367"/>
        <end position="381"/>
    </location>
</feature>
<evidence type="ECO:0000313" key="2">
    <source>
        <dbReference type="EMBL" id="KAL3268103.1"/>
    </source>
</evidence>
<dbReference type="Proteomes" id="UP001516400">
    <property type="component" value="Unassembled WGS sequence"/>
</dbReference>
<reference evidence="2 3" key="1">
    <citation type="journal article" date="2021" name="BMC Biol.">
        <title>Horizontally acquired antibacterial genes associated with adaptive radiation of ladybird beetles.</title>
        <authorList>
            <person name="Li H.S."/>
            <person name="Tang X.F."/>
            <person name="Huang Y.H."/>
            <person name="Xu Z.Y."/>
            <person name="Chen M.L."/>
            <person name="Du X.Y."/>
            <person name="Qiu B.Y."/>
            <person name="Chen P.T."/>
            <person name="Zhang W."/>
            <person name="Slipinski A."/>
            <person name="Escalona H.E."/>
            <person name="Waterhouse R.M."/>
            <person name="Zwick A."/>
            <person name="Pang H."/>
        </authorList>
    </citation>
    <scope>NUCLEOTIDE SEQUENCE [LARGE SCALE GENOMIC DNA]</scope>
    <source>
        <strain evidence="2">SYSU2018</strain>
    </source>
</reference>
<comment type="caution">
    <text evidence="2">The sequence shown here is derived from an EMBL/GenBank/DDBJ whole genome shotgun (WGS) entry which is preliminary data.</text>
</comment>
<keyword evidence="3" id="KW-1185">Reference proteome</keyword>
<accession>A0ABD2MP77</accession>
<sequence>MVQNLASPKKRIRRTGVELLLLDSKPNISIPDSMNKLCTTQTNEPARILRNTPEHKMENVNTSNSLKYYKNKTIEKDEIISKNLIVKKSSLCNISKTIMSKEKNLSNTMILPSAGSVDCENSLKLSNSKLDASSICDTVESEDTLHKEEFGELKSTELPLESTDKEKKLLLTEKTSSFVEDTKNKRNSPKSSALPKITSVRKTRGSLKKELQLNNSNINNVDEKNEKTLQVQSNLSGYEKKSNIDESIENCTNIELNEMKGMNVDKAEDTLITDDHKILEITSNSTEEQLNVDEFIDSPNIKAEKIKVSTNALFSFVTSRRKSTRLKTKSSFEELCTGETSTAEVNSHNLPNKPAESFHNSKQQGNFKKKQKLKRKSGRLKSKSDTNLCNSEDIDTISLNLSDNIQDMNNKLEGRKLNESCLECDISQIQHIKDEEERNNIQSIIKEENDTQKVDFSSGNNGIIANELIKKKRNRQSYRQKQHEENNGMSDISLEVIKPHKEQSDGKHILAKESNLKKKLKRNNGICMQQEEKEREKMNCLSKKYLHKKQVKELNISNEEAHAQKIAKEKKNKVASLERMKKNKDQKPVTIVSSKKSNMKIKLKEKTKRSSVEVVVSQNEKQNEGTNILNKNPYFKKFKEKDKYLSKEEIVIPHISEQNKNQREETNISDEHLLSPKKRKKMNGCFSKKEVEENTNILNEESCVGGKIQEKCLSEEKSIFPRHTQKKRKTCLSEQKNQRIATKIPIIKNMHIKNWKKMSIEIRRVF</sequence>
<evidence type="ECO:0000313" key="3">
    <source>
        <dbReference type="Proteomes" id="UP001516400"/>
    </source>
</evidence>